<keyword evidence="7" id="KW-0560">Oxidoreductase</keyword>
<dbReference type="InterPro" id="IPR002401">
    <property type="entry name" value="Cyt_P450_E_grp-I"/>
</dbReference>
<dbReference type="AlphaFoldDB" id="A0A194X7Q9"/>
<dbReference type="CDD" id="cd11058">
    <property type="entry name" value="CYP60B-like"/>
    <property type="match status" value="1"/>
</dbReference>
<proteinExistence type="inferred from homology"/>
<dbReference type="EMBL" id="KQ947416">
    <property type="protein sequence ID" value="KUJ16203.1"/>
    <property type="molecule type" value="Genomic_DNA"/>
</dbReference>
<sequence>MTTIKMIPAAAEVILKLRNDTKDKVMRRINSKTDRKDFMSHFLRQTNESGISHDEMVSNAGLFIVAGSETSATLLSGMTYYLLKNPEYLAKLKEEIRSSFNGVEDMTFAKEIKLPYLQACIEEGLRIYSPVPVELPRRTPPEGAVINGELIPGNTSVGVSHFCCFHSAKNFKDPDSYRPERWLGDPAYANDDLNGVQPFSMGARNCIGKNLAYAEIRSMICRLLWNFDIELCPESADWKDQKVYFLWEKSPLMVKLTART</sequence>
<dbReference type="InterPro" id="IPR001128">
    <property type="entry name" value="Cyt_P450"/>
</dbReference>
<dbReference type="InParanoid" id="A0A194X7Q9"/>
<comment type="cofactor">
    <cofactor evidence="1 6">
        <name>heme</name>
        <dbReference type="ChEBI" id="CHEBI:30413"/>
    </cofactor>
</comment>
<dbReference type="PRINTS" id="PR00463">
    <property type="entry name" value="EP450I"/>
</dbReference>
<accession>A0A194X7Q9</accession>
<feature type="binding site" description="axial binding residue" evidence="6">
    <location>
        <position position="206"/>
    </location>
    <ligand>
        <name>heme</name>
        <dbReference type="ChEBI" id="CHEBI:30413"/>
    </ligand>
    <ligandPart>
        <name>Fe</name>
        <dbReference type="ChEBI" id="CHEBI:18248"/>
    </ligandPart>
</feature>
<dbReference type="PROSITE" id="PS00086">
    <property type="entry name" value="CYTOCHROME_P450"/>
    <property type="match status" value="1"/>
</dbReference>
<dbReference type="PANTHER" id="PTHR24305">
    <property type="entry name" value="CYTOCHROME P450"/>
    <property type="match status" value="1"/>
</dbReference>
<comment type="similarity">
    <text evidence="2 7">Belongs to the cytochrome P450 family.</text>
</comment>
<dbReference type="Gene3D" id="1.10.630.10">
    <property type="entry name" value="Cytochrome P450"/>
    <property type="match status" value="1"/>
</dbReference>
<dbReference type="KEGG" id="psco:LY89DRAFT_77078"/>
<dbReference type="GO" id="GO:0004497">
    <property type="term" value="F:monooxygenase activity"/>
    <property type="evidence" value="ECO:0007669"/>
    <property type="project" value="UniProtKB-KW"/>
</dbReference>
<dbReference type="Pfam" id="PF00067">
    <property type="entry name" value="p450"/>
    <property type="match status" value="1"/>
</dbReference>
<evidence type="ECO:0000256" key="7">
    <source>
        <dbReference type="RuleBase" id="RU000461"/>
    </source>
</evidence>
<protein>
    <submittedName>
        <fullName evidence="8">Cytochrome P450</fullName>
    </submittedName>
</protein>
<reference evidence="8 9" key="1">
    <citation type="submission" date="2015-10" db="EMBL/GenBank/DDBJ databases">
        <title>Full genome of DAOMC 229536 Phialocephala scopiformis, a fungal endophyte of spruce producing the potent anti-insectan compound rugulosin.</title>
        <authorList>
            <consortium name="DOE Joint Genome Institute"/>
            <person name="Walker A.K."/>
            <person name="Frasz S.L."/>
            <person name="Seifert K.A."/>
            <person name="Miller J.D."/>
            <person name="Mondo S.J."/>
            <person name="Labutti K."/>
            <person name="Lipzen A."/>
            <person name="Dockter R."/>
            <person name="Kennedy M."/>
            <person name="Grigoriev I.V."/>
            <person name="Spatafora J.W."/>
        </authorList>
    </citation>
    <scope>NUCLEOTIDE SEQUENCE [LARGE SCALE GENOMIC DNA]</scope>
    <source>
        <strain evidence="8 9">CBS 120377</strain>
    </source>
</reference>
<dbReference type="STRING" id="149040.A0A194X7Q9"/>
<dbReference type="PRINTS" id="PR00385">
    <property type="entry name" value="P450"/>
</dbReference>
<dbReference type="GeneID" id="28831593"/>
<keyword evidence="4 6" id="KW-0479">Metal-binding</keyword>
<evidence type="ECO:0000256" key="4">
    <source>
        <dbReference type="ARBA" id="ARBA00022723"/>
    </source>
</evidence>
<keyword evidence="3 6" id="KW-0349">Heme</keyword>
<dbReference type="SUPFAM" id="SSF48264">
    <property type="entry name" value="Cytochrome P450"/>
    <property type="match status" value="1"/>
</dbReference>
<keyword evidence="5 6" id="KW-0408">Iron</keyword>
<evidence type="ECO:0000256" key="3">
    <source>
        <dbReference type="ARBA" id="ARBA00022617"/>
    </source>
</evidence>
<dbReference type="OrthoDB" id="1470350at2759"/>
<evidence type="ECO:0000313" key="8">
    <source>
        <dbReference type="EMBL" id="KUJ16203.1"/>
    </source>
</evidence>
<dbReference type="Proteomes" id="UP000070700">
    <property type="component" value="Unassembled WGS sequence"/>
</dbReference>
<dbReference type="GO" id="GO:0005506">
    <property type="term" value="F:iron ion binding"/>
    <property type="evidence" value="ECO:0007669"/>
    <property type="project" value="InterPro"/>
</dbReference>
<dbReference type="RefSeq" id="XP_018070558.1">
    <property type="nucleotide sequence ID" value="XM_018221867.1"/>
</dbReference>
<dbReference type="GO" id="GO:0020037">
    <property type="term" value="F:heme binding"/>
    <property type="evidence" value="ECO:0007669"/>
    <property type="project" value="InterPro"/>
</dbReference>
<keyword evidence="7" id="KW-0503">Monooxygenase</keyword>
<evidence type="ECO:0000256" key="5">
    <source>
        <dbReference type="ARBA" id="ARBA00023004"/>
    </source>
</evidence>
<organism evidence="8 9">
    <name type="scientific">Mollisia scopiformis</name>
    <name type="common">Conifer needle endophyte fungus</name>
    <name type="synonym">Phialocephala scopiformis</name>
    <dbReference type="NCBI Taxonomy" id="149040"/>
    <lineage>
        <taxon>Eukaryota</taxon>
        <taxon>Fungi</taxon>
        <taxon>Dikarya</taxon>
        <taxon>Ascomycota</taxon>
        <taxon>Pezizomycotina</taxon>
        <taxon>Leotiomycetes</taxon>
        <taxon>Helotiales</taxon>
        <taxon>Mollisiaceae</taxon>
        <taxon>Mollisia</taxon>
    </lineage>
</organism>
<keyword evidence="9" id="KW-1185">Reference proteome</keyword>
<name>A0A194X7Q9_MOLSC</name>
<dbReference type="GO" id="GO:0016705">
    <property type="term" value="F:oxidoreductase activity, acting on paired donors, with incorporation or reduction of molecular oxygen"/>
    <property type="evidence" value="ECO:0007669"/>
    <property type="project" value="InterPro"/>
</dbReference>
<dbReference type="InterPro" id="IPR017972">
    <property type="entry name" value="Cyt_P450_CS"/>
</dbReference>
<dbReference type="PANTHER" id="PTHR24305:SF210">
    <property type="entry name" value="CYTOCHROME P450 MONOOXYGENASE ASQL-RELATED"/>
    <property type="match status" value="1"/>
</dbReference>
<evidence type="ECO:0000256" key="2">
    <source>
        <dbReference type="ARBA" id="ARBA00010617"/>
    </source>
</evidence>
<dbReference type="InterPro" id="IPR050121">
    <property type="entry name" value="Cytochrome_P450_monoxygenase"/>
</dbReference>
<gene>
    <name evidence="8" type="ORF">LY89DRAFT_77078</name>
</gene>
<evidence type="ECO:0000256" key="1">
    <source>
        <dbReference type="ARBA" id="ARBA00001971"/>
    </source>
</evidence>
<evidence type="ECO:0000313" key="9">
    <source>
        <dbReference type="Proteomes" id="UP000070700"/>
    </source>
</evidence>
<dbReference type="InterPro" id="IPR036396">
    <property type="entry name" value="Cyt_P450_sf"/>
</dbReference>
<evidence type="ECO:0000256" key="6">
    <source>
        <dbReference type="PIRSR" id="PIRSR602401-1"/>
    </source>
</evidence>